<gene>
    <name evidence="1" type="ORF">SINC0208_LOCUS11416</name>
</gene>
<feature type="non-terminal residue" evidence="1">
    <location>
        <position position="1"/>
    </location>
</feature>
<reference evidence="1" key="1">
    <citation type="submission" date="2021-01" db="EMBL/GenBank/DDBJ databases">
        <authorList>
            <person name="Corre E."/>
            <person name="Pelletier E."/>
            <person name="Niang G."/>
            <person name="Scheremetjew M."/>
            <person name="Finn R."/>
            <person name="Kale V."/>
            <person name="Holt S."/>
            <person name="Cochrane G."/>
            <person name="Meng A."/>
            <person name="Brown T."/>
            <person name="Cohen L."/>
        </authorList>
    </citation>
    <scope>NUCLEOTIDE SEQUENCE</scope>
    <source>
        <strain evidence="1">S3</strain>
    </source>
</reference>
<name>A0A7S3IT67_9SPIT</name>
<sequence length="124" mass="13847">VKSLFPESGLNPHAVHPLLLLPVFDHTIAVLVFNRFESNVSEQLLDFFKGEIVSSSFIMADVEVLSKLLIASFGEAQLRHIVPAIVSKVDNTTRLHLVTELLHDVGILFRSDSRKNKQEEGELS</sequence>
<protein>
    <submittedName>
        <fullName evidence="1">Uncharacterized protein</fullName>
    </submittedName>
</protein>
<proteinExistence type="predicted"/>
<dbReference type="EMBL" id="HBIH01028505">
    <property type="protein sequence ID" value="CAE0330784.1"/>
    <property type="molecule type" value="Transcribed_RNA"/>
</dbReference>
<evidence type="ECO:0000313" key="1">
    <source>
        <dbReference type="EMBL" id="CAE0330784.1"/>
    </source>
</evidence>
<dbReference type="AlphaFoldDB" id="A0A7S3IT67"/>
<organism evidence="1">
    <name type="scientific">Strombidium inclinatum</name>
    <dbReference type="NCBI Taxonomy" id="197538"/>
    <lineage>
        <taxon>Eukaryota</taxon>
        <taxon>Sar</taxon>
        <taxon>Alveolata</taxon>
        <taxon>Ciliophora</taxon>
        <taxon>Intramacronucleata</taxon>
        <taxon>Spirotrichea</taxon>
        <taxon>Oligotrichia</taxon>
        <taxon>Strombidiidae</taxon>
        <taxon>Strombidium</taxon>
    </lineage>
</organism>
<accession>A0A7S3IT67</accession>